<protein>
    <recommendedName>
        <fullName evidence="1">D-inositol 3-phosphate glycosyltransferase</fullName>
    </recommendedName>
</protein>
<dbReference type="GO" id="GO:1901137">
    <property type="term" value="P:carbohydrate derivative biosynthetic process"/>
    <property type="evidence" value="ECO:0007669"/>
    <property type="project" value="UniProtKB-ARBA"/>
</dbReference>
<dbReference type="Gene3D" id="3.40.50.2000">
    <property type="entry name" value="Glycogen Phosphorylase B"/>
    <property type="match status" value="2"/>
</dbReference>
<dbReference type="EMBL" id="PGTZ01000011">
    <property type="protein sequence ID" value="PJI85658.1"/>
    <property type="molecule type" value="Genomic_DNA"/>
</dbReference>
<dbReference type="Proteomes" id="UP000231586">
    <property type="component" value="Unassembled WGS sequence"/>
</dbReference>
<feature type="domain" description="Glycosyltransferase subfamily 4-like N-terminal" evidence="5">
    <location>
        <begin position="38"/>
        <end position="196"/>
    </location>
</feature>
<evidence type="ECO:0000256" key="2">
    <source>
        <dbReference type="ARBA" id="ARBA00022676"/>
    </source>
</evidence>
<name>A0A2M8W417_9MICO</name>
<dbReference type="OrthoDB" id="5240531at2"/>
<reference evidence="6 7" key="1">
    <citation type="submission" date="2017-11" db="EMBL/GenBank/DDBJ databases">
        <title>Genomic Encyclopedia of Archaeal and Bacterial Type Strains, Phase II (KMG-II): From Individual Species to Whole Genera.</title>
        <authorList>
            <person name="Goeker M."/>
        </authorList>
    </citation>
    <scope>NUCLEOTIDE SEQUENCE [LARGE SCALE GENOMIC DNA]</scope>
    <source>
        <strain evidence="6 7">DSM 22413</strain>
    </source>
</reference>
<keyword evidence="7" id="KW-1185">Reference proteome</keyword>
<evidence type="ECO:0000256" key="1">
    <source>
        <dbReference type="ARBA" id="ARBA00021292"/>
    </source>
</evidence>
<dbReference type="PANTHER" id="PTHR45947">
    <property type="entry name" value="SULFOQUINOVOSYL TRANSFERASE SQD2"/>
    <property type="match status" value="1"/>
</dbReference>
<organism evidence="6 7">
    <name type="scientific">Luteimicrobium subarcticum</name>
    <dbReference type="NCBI Taxonomy" id="620910"/>
    <lineage>
        <taxon>Bacteria</taxon>
        <taxon>Bacillati</taxon>
        <taxon>Actinomycetota</taxon>
        <taxon>Actinomycetes</taxon>
        <taxon>Micrococcales</taxon>
        <taxon>Luteimicrobium</taxon>
    </lineage>
</organism>
<evidence type="ECO:0000313" key="7">
    <source>
        <dbReference type="Proteomes" id="UP000231586"/>
    </source>
</evidence>
<evidence type="ECO:0000313" key="6">
    <source>
        <dbReference type="EMBL" id="PJI85658.1"/>
    </source>
</evidence>
<evidence type="ECO:0000259" key="5">
    <source>
        <dbReference type="Pfam" id="PF13439"/>
    </source>
</evidence>
<dbReference type="SUPFAM" id="SSF53756">
    <property type="entry name" value="UDP-Glycosyltransferase/glycogen phosphorylase"/>
    <property type="match status" value="1"/>
</dbReference>
<dbReference type="AlphaFoldDB" id="A0A2M8W417"/>
<accession>A0A2M8W417</accession>
<feature type="region of interest" description="Disordered" evidence="4">
    <location>
        <begin position="402"/>
        <end position="429"/>
    </location>
</feature>
<dbReference type="InterPro" id="IPR028098">
    <property type="entry name" value="Glyco_trans_4-like_N"/>
</dbReference>
<evidence type="ECO:0000256" key="4">
    <source>
        <dbReference type="SAM" id="MobiDB-lite"/>
    </source>
</evidence>
<gene>
    <name evidence="6" type="ORF">CLV34_2842</name>
</gene>
<dbReference type="InterPro" id="IPR050194">
    <property type="entry name" value="Glycosyltransferase_grp1"/>
</dbReference>
<dbReference type="Pfam" id="PF13439">
    <property type="entry name" value="Glyco_transf_4"/>
    <property type="match status" value="1"/>
</dbReference>
<sequence>MTPEPERAAAPQADALSAEAPSAGLRVGIVCPYSYDVPGGVQFHVRDLAEALIARGHDVSVLVPADDDTPVPPYMTSAGRAVAVPYNGSVARMTFGPRTAARVRRWLEAGEFDVLHLHEPVTPSLSMLALWLAQGPVVATFHTALVRSRALQVAYPLVRQSLEKISARIAVSEDARRTLTEHLGGDAVVIPNGVYVDAFSDAPTDPRWTGTPEAPTVAFLGRLDEPRKGLQVLVQAVPRVLERFPGARFLVAGRGDQGRADAIEALGDAASSVEFLGSITDDEKAALLSSVDVYVAPQIGGESFGIVLVEAMSAGSCVVASDLGAFRRVLDEGRAGALFSVGDPGALADALSDVLADAPRRAALVEHARRWVTRYDWSTVTAQVLAVYDMVLETRAAHGRVAQDPDAGAGPGAGLWPRLVESRREGETR</sequence>
<comment type="caution">
    <text evidence="6">The sequence shown here is derived from an EMBL/GenBank/DDBJ whole genome shotgun (WGS) entry which is preliminary data.</text>
</comment>
<dbReference type="CDD" id="cd03801">
    <property type="entry name" value="GT4_PimA-like"/>
    <property type="match status" value="1"/>
</dbReference>
<proteinExistence type="predicted"/>
<keyword evidence="2 6" id="KW-0328">Glycosyltransferase</keyword>
<dbReference type="Pfam" id="PF13692">
    <property type="entry name" value="Glyco_trans_1_4"/>
    <property type="match status" value="1"/>
</dbReference>
<feature type="compositionally biased region" description="Basic and acidic residues" evidence="4">
    <location>
        <begin position="420"/>
        <end position="429"/>
    </location>
</feature>
<dbReference type="PANTHER" id="PTHR45947:SF3">
    <property type="entry name" value="SULFOQUINOVOSYL TRANSFERASE SQD2"/>
    <property type="match status" value="1"/>
</dbReference>
<evidence type="ECO:0000256" key="3">
    <source>
        <dbReference type="ARBA" id="ARBA00022679"/>
    </source>
</evidence>
<keyword evidence="3 6" id="KW-0808">Transferase</keyword>
<dbReference type="GO" id="GO:0016758">
    <property type="term" value="F:hexosyltransferase activity"/>
    <property type="evidence" value="ECO:0007669"/>
    <property type="project" value="TreeGrafter"/>
</dbReference>